<keyword evidence="1" id="KW-1133">Transmembrane helix</keyword>
<protein>
    <submittedName>
        <fullName evidence="2">Uncharacterized protein</fullName>
    </submittedName>
</protein>
<name>A0A0A8Z1S7_ARUDO</name>
<reference evidence="2" key="2">
    <citation type="journal article" date="2015" name="Data Brief">
        <title>Shoot transcriptome of the giant reed, Arundo donax.</title>
        <authorList>
            <person name="Barrero R.A."/>
            <person name="Guerrero F.D."/>
            <person name="Moolhuijzen P."/>
            <person name="Goolsby J.A."/>
            <person name="Tidwell J."/>
            <person name="Bellgard S.E."/>
            <person name="Bellgard M.I."/>
        </authorList>
    </citation>
    <scope>NUCLEOTIDE SEQUENCE</scope>
    <source>
        <tissue evidence="2">Shoot tissue taken approximately 20 cm above the soil surface</tissue>
    </source>
</reference>
<sequence>MIEFLINPLFAAMQFCGNICSYLYFFIVCAIVSCNHGPSFITCRHFLFNQRQFS</sequence>
<reference evidence="2" key="1">
    <citation type="submission" date="2014-09" db="EMBL/GenBank/DDBJ databases">
        <authorList>
            <person name="Magalhaes I.L.F."/>
            <person name="Oliveira U."/>
            <person name="Santos F.R."/>
            <person name="Vidigal T.H.D.A."/>
            <person name="Brescovit A.D."/>
            <person name="Santos A.J."/>
        </authorList>
    </citation>
    <scope>NUCLEOTIDE SEQUENCE</scope>
    <source>
        <tissue evidence="2">Shoot tissue taken approximately 20 cm above the soil surface</tissue>
    </source>
</reference>
<dbReference type="EMBL" id="GBRH01267210">
    <property type="protein sequence ID" value="JAD30685.1"/>
    <property type="molecule type" value="Transcribed_RNA"/>
</dbReference>
<keyword evidence="1" id="KW-0812">Transmembrane</keyword>
<organism evidence="2">
    <name type="scientific">Arundo donax</name>
    <name type="common">Giant reed</name>
    <name type="synonym">Donax arundinaceus</name>
    <dbReference type="NCBI Taxonomy" id="35708"/>
    <lineage>
        <taxon>Eukaryota</taxon>
        <taxon>Viridiplantae</taxon>
        <taxon>Streptophyta</taxon>
        <taxon>Embryophyta</taxon>
        <taxon>Tracheophyta</taxon>
        <taxon>Spermatophyta</taxon>
        <taxon>Magnoliopsida</taxon>
        <taxon>Liliopsida</taxon>
        <taxon>Poales</taxon>
        <taxon>Poaceae</taxon>
        <taxon>PACMAD clade</taxon>
        <taxon>Arundinoideae</taxon>
        <taxon>Arundineae</taxon>
        <taxon>Arundo</taxon>
    </lineage>
</organism>
<accession>A0A0A8Z1S7</accession>
<evidence type="ECO:0000256" key="1">
    <source>
        <dbReference type="SAM" id="Phobius"/>
    </source>
</evidence>
<proteinExistence type="predicted"/>
<evidence type="ECO:0000313" key="2">
    <source>
        <dbReference type="EMBL" id="JAD30685.1"/>
    </source>
</evidence>
<keyword evidence="1" id="KW-0472">Membrane</keyword>
<dbReference type="AlphaFoldDB" id="A0A0A8Z1S7"/>
<feature type="transmembrane region" description="Helical" evidence="1">
    <location>
        <begin position="12"/>
        <end position="34"/>
    </location>
</feature>